<evidence type="ECO:0008006" key="4">
    <source>
        <dbReference type="Google" id="ProtNLM"/>
    </source>
</evidence>
<keyword evidence="3" id="KW-1185">Reference proteome</keyword>
<comment type="caution">
    <text evidence="2">The sequence shown here is derived from an EMBL/GenBank/DDBJ whole genome shotgun (WGS) entry which is preliminary data.</text>
</comment>
<accession>A0ABX2HA25</accession>
<feature type="chain" id="PRO_5045382510" description="BIG2 domain-containing protein" evidence="1">
    <location>
        <begin position="27"/>
        <end position="197"/>
    </location>
</feature>
<reference evidence="2 3" key="1">
    <citation type="journal article" date="2020" name="Cell Host Microbe">
        <title>Functional and Genomic Variation between Human-Derived Isolates of Lachnospiraceae Reveals Inter- and Intra-Species Diversity.</title>
        <authorList>
            <person name="Sorbara M.T."/>
            <person name="Littmann E.R."/>
            <person name="Fontana E."/>
            <person name="Moody T.U."/>
            <person name="Kohout C.E."/>
            <person name="Gjonbalaj M."/>
            <person name="Eaton V."/>
            <person name="Seok R."/>
            <person name="Leiner I.M."/>
            <person name="Pamer E.G."/>
        </authorList>
    </citation>
    <scope>NUCLEOTIDE SEQUENCE [LARGE SCALE GENOMIC DNA]</scope>
    <source>
        <strain evidence="2 3">MSK.17.74</strain>
    </source>
</reference>
<name>A0ABX2HA25_9FIRM</name>
<gene>
    <name evidence="2" type="ORF">G5B17_12385</name>
</gene>
<dbReference type="RefSeq" id="WP_173717716.1">
    <property type="nucleotide sequence ID" value="NZ_JAAITS010000034.1"/>
</dbReference>
<keyword evidence="1" id="KW-0732">Signal</keyword>
<dbReference type="Proteomes" id="UP001644719">
    <property type="component" value="Unassembled WGS sequence"/>
</dbReference>
<organism evidence="2 3">
    <name type="scientific">Blautia faecis</name>
    <dbReference type="NCBI Taxonomy" id="871665"/>
    <lineage>
        <taxon>Bacteria</taxon>
        <taxon>Bacillati</taxon>
        <taxon>Bacillota</taxon>
        <taxon>Clostridia</taxon>
        <taxon>Lachnospirales</taxon>
        <taxon>Lachnospiraceae</taxon>
        <taxon>Blautia</taxon>
    </lineage>
</organism>
<protein>
    <recommendedName>
        <fullName evidence="4">BIG2 domain-containing protein</fullName>
    </recommendedName>
</protein>
<proteinExistence type="predicted"/>
<evidence type="ECO:0000313" key="3">
    <source>
        <dbReference type="Proteomes" id="UP001644719"/>
    </source>
</evidence>
<feature type="signal peptide" evidence="1">
    <location>
        <begin position="1"/>
        <end position="26"/>
    </location>
</feature>
<evidence type="ECO:0000313" key="2">
    <source>
        <dbReference type="EMBL" id="NSG86185.1"/>
    </source>
</evidence>
<dbReference type="EMBL" id="JAAITS010000034">
    <property type="protein sequence ID" value="NSG86185.1"/>
    <property type="molecule type" value="Genomic_DNA"/>
</dbReference>
<evidence type="ECO:0000256" key="1">
    <source>
        <dbReference type="SAM" id="SignalP"/>
    </source>
</evidence>
<sequence length="197" mass="21559">MKSFKKVAVTILAAVMMLLISTTVFAADSPVKTSFNASLTKKTVTYTGKKQQPKVVVKNEAGKTIKAKYYTVKVKTCKNAGTYKVTIIGKGKYAGYTQTLTYKIKAKTQKVTLKSADKYTVKASAVKKSSKTLKKAIKVTKKTGKVSYTTNNSKIKVNKNGKIVVAKGTKKGTYQVKVTVKAKNYKTVNKYITVTVK</sequence>